<dbReference type="EMBL" id="DAAOAI010000006">
    <property type="protein sequence ID" value="HAD2189974.1"/>
    <property type="molecule type" value="Genomic_DNA"/>
</dbReference>
<evidence type="ECO:0000313" key="3">
    <source>
        <dbReference type="EMBL" id="HAD2189974.1"/>
    </source>
</evidence>
<dbReference type="PANTHER" id="PTHR36572">
    <property type="entry name" value="DNA DAMAGE-INDUCIBLE PROTEIN I-RELATED"/>
    <property type="match status" value="1"/>
</dbReference>
<dbReference type="EMBL" id="DAAOAH010000006">
    <property type="protein sequence ID" value="HAD2194700.1"/>
    <property type="molecule type" value="Genomic_DNA"/>
</dbReference>
<reference evidence="5" key="2">
    <citation type="submission" date="2019-01" db="EMBL/GenBank/DDBJ databases">
        <authorList>
            <consortium name="NCBI Pathogen Detection Project"/>
        </authorList>
    </citation>
    <scope>NUCLEOTIDE SEQUENCE</scope>
    <source>
        <strain evidence="5">Salmonella enterica subsp. enterica</strain>
    </source>
</reference>
<dbReference type="Pfam" id="PF06183">
    <property type="entry name" value="DinI"/>
    <property type="match status" value="1"/>
</dbReference>
<reference evidence="5" key="1">
    <citation type="journal article" date="2018" name="Genome Biol.">
        <title>SKESA: strategic k-mer extension for scrupulous assemblies.</title>
        <authorList>
            <person name="Souvorov A."/>
            <person name="Agarwala R."/>
            <person name="Lipman D.J."/>
        </authorList>
    </citation>
    <scope>NUCLEOTIDE SEQUENCE</scope>
    <source>
        <strain evidence="5">Salmonella enterica subsp. enterica</strain>
    </source>
</reference>
<evidence type="ECO:0000313" key="9">
    <source>
        <dbReference type="EMBL" id="HAD2886944.1"/>
    </source>
</evidence>
<name>A0A3Y3XBZ1_SALET</name>
<reference evidence="1" key="3">
    <citation type="submission" date="2019-09" db="EMBL/GenBank/DDBJ databases">
        <authorList>
            <person name="Ashton P.M."/>
            <person name="Dallman T."/>
            <person name="Nair S."/>
            <person name="De Pinna E."/>
            <person name="Peters T."/>
            <person name="Grant K."/>
        </authorList>
    </citation>
    <scope>NUCLEOTIDE SEQUENCE</scope>
    <source>
        <strain evidence="1">797590</strain>
        <strain evidence="2">802759</strain>
    </source>
</reference>
<evidence type="ECO:0000313" key="8">
    <source>
        <dbReference type="EMBL" id="HAD2521591.1"/>
    </source>
</evidence>
<comment type="caution">
    <text evidence="5">The sequence shown here is derived from an EMBL/GenBank/DDBJ whole genome shotgun (WGS) entry which is preliminary data.</text>
</comment>
<organism evidence="5">
    <name type="scientific">Salmonella enterica I</name>
    <dbReference type="NCBI Taxonomy" id="59201"/>
    <lineage>
        <taxon>Bacteria</taxon>
        <taxon>Pseudomonadati</taxon>
        <taxon>Pseudomonadota</taxon>
        <taxon>Gammaproteobacteria</taxon>
        <taxon>Enterobacterales</taxon>
        <taxon>Enterobacteriaceae</taxon>
        <taxon>Salmonella</taxon>
    </lineage>
</organism>
<gene>
    <name evidence="1" type="ORF">F1J57_14980</name>
    <name evidence="2" type="ORF">F3E75_06475</name>
    <name evidence="3" type="ORF">G1G64_08080</name>
    <name evidence="6" type="ORF">G1G67_08230</name>
    <name evidence="4" type="ORF">G1G69_08230</name>
    <name evidence="5" type="ORF">G1G74_08285</name>
    <name evidence="7" type="ORF">G1G83_09340</name>
    <name evidence="9" type="ORF">G1H25_08600</name>
    <name evidence="8" type="ORF">G1H50_09830</name>
</gene>
<dbReference type="InterPro" id="IPR036687">
    <property type="entry name" value="DinI-like_sf"/>
</dbReference>
<dbReference type="EMBL" id="AAKFGN010000016">
    <property type="protein sequence ID" value="ECR2660038.1"/>
    <property type="molecule type" value="Genomic_DNA"/>
</dbReference>
<evidence type="ECO:0000313" key="2">
    <source>
        <dbReference type="EMBL" id="ECW0164533.1"/>
    </source>
</evidence>
<dbReference type="EMBL" id="DAAOCV010000007">
    <property type="protein sequence ID" value="HAD2521591.1"/>
    <property type="molecule type" value="Genomic_DNA"/>
</dbReference>
<dbReference type="EMBL" id="AAKUZR010000005">
    <property type="protein sequence ID" value="ECW0164533.1"/>
    <property type="molecule type" value="Genomic_DNA"/>
</dbReference>
<dbReference type="PANTHER" id="PTHR36572:SF3">
    <property type="entry name" value="VIRULENCE PROTEIN MSGA"/>
    <property type="match status" value="1"/>
</dbReference>
<evidence type="ECO:0000313" key="1">
    <source>
        <dbReference type="EMBL" id="ECR2660038.1"/>
    </source>
</evidence>
<dbReference type="InterPro" id="IPR010391">
    <property type="entry name" value="DNA_damage-inducible_DinI-like"/>
</dbReference>
<dbReference type="AlphaFoldDB" id="A0A3Y3XBZ1"/>
<dbReference type="SUPFAM" id="SSF54857">
    <property type="entry name" value="DNA damage-inducible protein DinI"/>
    <property type="match status" value="1"/>
</dbReference>
<evidence type="ECO:0000313" key="6">
    <source>
        <dbReference type="EMBL" id="HAD2307996.1"/>
    </source>
</evidence>
<sequence>MFVELVYDKRNVEGLEGASEIILAELTKRMHQIFPDAEVRVKPMQANCLNSDTNKSDREKLNRWLGWFQITRVGSDHSKYRRHRIRNSVMNQ</sequence>
<dbReference type="EMBL" id="DAAOCB010000007">
    <property type="protein sequence ID" value="HAD2402772.1"/>
    <property type="molecule type" value="Genomic_DNA"/>
</dbReference>
<evidence type="ECO:0000313" key="4">
    <source>
        <dbReference type="EMBL" id="HAD2194700.1"/>
    </source>
</evidence>
<evidence type="ECO:0000313" key="5">
    <source>
        <dbReference type="EMBL" id="HAD2279436.1"/>
    </source>
</evidence>
<accession>A0A3Y3XBZ1</accession>
<evidence type="ECO:0000313" key="7">
    <source>
        <dbReference type="EMBL" id="HAD2402772.1"/>
    </source>
</evidence>
<protein>
    <submittedName>
        <fullName evidence="1">DinI family protein</fullName>
    </submittedName>
    <submittedName>
        <fullName evidence="5">MsgA-like protein</fullName>
    </submittedName>
</protein>
<dbReference type="EMBL" id="DAAOBA010000006">
    <property type="protein sequence ID" value="HAD2279436.1"/>
    <property type="molecule type" value="Genomic_DNA"/>
</dbReference>
<dbReference type="EMBL" id="DAAOBH010000006">
    <property type="protein sequence ID" value="HAD2307996.1"/>
    <property type="molecule type" value="Genomic_DNA"/>
</dbReference>
<proteinExistence type="predicted"/>
<dbReference type="EMBL" id="DAAOFU010000006">
    <property type="protein sequence ID" value="HAD2886944.1"/>
    <property type="molecule type" value="Genomic_DNA"/>
</dbReference>
<dbReference type="Gene3D" id="3.30.910.10">
    <property type="entry name" value="DinI-like"/>
    <property type="match status" value="1"/>
</dbReference>